<keyword evidence="2" id="KW-1185">Reference proteome</keyword>
<comment type="caution">
    <text evidence="1">The sequence shown here is derived from an EMBL/GenBank/DDBJ whole genome shotgun (WGS) entry which is preliminary data.</text>
</comment>
<evidence type="ECO:0000313" key="2">
    <source>
        <dbReference type="Proteomes" id="UP000593564"/>
    </source>
</evidence>
<name>A0A7J7HWN9_CAMSI</name>
<reference evidence="1 2" key="2">
    <citation type="submission" date="2020-07" db="EMBL/GenBank/DDBJ databases">
        <title>Genome assembly of wild tea tree DASZ reveals pedigree and selection history of tea varieties.</title>
        <authorList>
            <person name="Zhang W."/>
        </authorList>
    </citation>
    <scope>NUCLEOTIDE SEQUENCE [LARGE SCALE GENOMIC DNA]</scope>
    <source>
        <strain evidence="2">cv. G240</strain>
        <tissue evidence="1">Leaf</tissue>
    </source>
</reference>
<evidence type="ECO:0000313" key="1">
    <source>
        <dbReference type="EMBL" id="KAF5956338.1"/>
    </source>
</evidence>
<protein>
    <submittedName>
        <fullName evidence="1">Uncharacterized protein</fullName>
    </submittedName>
</protein>
<organism evidence="1 2">
    <name type="scientific">Camellia sinensis</name>
    <name type="common">Tea plant</name>
    <name type="synonym">Thea sinensis</name>
    <dbReference type="NCBI Taxonomy" id="4442"/>
    <lineage>
        <taxon>Eukaryota</taxon>
        <taxon>Viridiplantae</taxon>
        <taxon>Streptophyta</taxon>
        <taxon>Embryophyta</taxon>
        <taxon>Tracheophyta</taxon>
        <taxon>Spermatophyta</taxon>
        <taxon>Magnoliopsida</taxon>
        <taxon>eudicotyledons</taxon>
        <taxon>Gunneridae</taxon>
        <taxon>Pentapetalae</taxon>
        <taxon>asterids</taxon>
        <taxon>Ericales</taxon>
        <taxon>Theaceae</taxon>
        <taxon>Camellia</taxon>
    </lineage>
</organism>
<reference evidence="2" key="1">
    <citation type="journal article" date="2020" name="Nat. Commun.">
        <title>Genome assembly of wild tea tree DASZ reveals pedigree and selection history of tea varieties.</title>
        <authorList>
            <person name="Zhang W."/>
            <person name="Zhang Y."/>
            <person name="Qiu H."/>
            <person name="Guo Y."/>
            <person name="Wan H."/>
            <person name="Zhang X."/>
            <person name="Scossa F."/>
            <person name="Alseekh S."/>
            <person name="Zhang Q."/>
            <person name="Wang P."/>
            <person name="Xu L."/>
            <person name="Schmidt M.H."/>
            <person name="Jia X."/>
            <person name="Li D."/>
            <person name="Zhu A."/>
            <person name="Guo F."/>
            <person name="Chen W."/>
            <person name="Ni D."/>
            <person name="Usadel B."/>
            <person name="Fernie A.R."/>
            <person name="Wen W."/>
        </authorList>
    </citation>
    <scope>NUCLEOTIDE SEQUENCE [LARGE SCALE GENOMIC DNA]</scope>
    <source>
        <strain evidence="2">cv. G240</strain>
    </source>
</reference>
<proteinExistence type="predicted"/>
<dbReference type="EMBL" id="JACBKZ010000002">
    <property type="protein sequence ID" value="KAF5956338.1"/>
    <property type="molecule type" value="Genomic_DNA"/>
</dbReference>
<dbReference type="AlphaFoldDB" id="A0A7J7HWN9"/>
<accession>A0A7J7HWN9</accession>
<gene>
    <name evidence="1" type="ORF">HYC85_003563</name>
</gene>
<dbReference type="Proteomes" id="UP000593564">
    <property type="component" value="Unassembled WGS sequence"/>
</dbReference>
<sequence length="67" mass="7937">MTGSTEPKSGYNNLKRKDRGRYTYYAALDLADSDDIAQILFLYWSNFLEKPFIFLGNLHHYLFRNLL</sequence>